<evidence type="ECO:0000313" key="13">
    <source>
        <dbReference type="EMBL" id="CAK7899969.1"/>
    </source>
</evidence>
<keyword evidence="7" id="KW-0378">Hydrolase</keyword>
<proteinExistence type="inferred from homology"/>
<evidence type="ECO:0000256" key="4">
    <source>
        <dbReference type="ARBA" id="ARBA00022490"/>
    </source>
</evidence>
<keyword evidence="6" id="KW-0540">Nuclease</keyword>
<evidence type="ECO:0000256" key="11">
    <source>
        <dbReference type="ARBA" id="ARBA00039985"/>
    </source>
</evidence>
<keyword evidence="4" id="KW-0963">Cytoplasm</keyword>
<evidence type="ECO:0000256" key="9">
    <source>
        <dbReference type="ARBA" id="ARBA00023242"/>
    </source>
</evidence>
<dbReference type="InterPro" id="IPR036397">
    <property type="entry name" value="RNaseH_sf"/>
</dbReference>
<organism evidence="13 14">
    <name type="scientific">[Candida] anglica</name>
    <dbReference type="NCBI Taxonomy" id="148631"/>
    <lineage>
        <taxon>Eukaryota</taxon>
        <taxon>Fungi</taxon>
        <taxon>Dikarya</taxon>
        <taxon>Ascomycota</taxon>
        <taxon>Saccharomycotina</taxon>
        <taxon>Pichiomycetes</taxon>
        <taxon>Debaryomycetaceae</taxon>
        <taxon>Kurtzmaniella</taxon>
    </lineage>
</organism>
<dbReference type="Proteomes" id="UP001497600">
    <property type="component" value="Chromosome C"/>
</dbReference>
<keyword evidence="9" id="KW-0539">Nucleus</keyword>
<evidence type="ECO:0000259" key="12">
    <source>
        <dbReference type="SMART" id="SM00479"/>
    </source>
</evidence>
<evidence type="ECO:0000256" key="1">
    <source>
        <dbReference type="ARBA" id="ARBA00004123"/>
    </source>
</evidence>
<comment type="function">
    <text evidence="10">3' to 5' exoribonuclease required for proper 3' end maturation of MRP RNA and of the U5L snRNA.</text>
</comment>
<evidence type="ECO:0000256" key="8">
    <source>
        <dbReference type="ARBA" id="ARBA00022839"/>
    </source>
</evidence>
<dbReference type="SMART" id="SM00479">
    <property type="entry name" value="EXOIII"/>
    <property type="match status" value="1"/>
</dbReference>
<gene>
    <name evidence="13" type="primary">REX3</name>
    <name evidence="13" type="ORF">CAAN4_C05138</name>
</gene>
<evidence type="ECO:0000256" key="10">
    <source>
        <dbReference type="ARBA" id="ARBA00037201"/>
    </source>
</evidence>
<evidence type="ECO:0000313" key="14">
    <source>
        <dbReference type="Proteomes" id="UP001497600"/>
    </source>
</evidence>
<reference evidence="13 14" key="1">
    <citation type="submission" date="2024-01" db="EMBL/GenBank/DDBJ databases">
        <authorList>
            <consortium name="Genoscope - CEA"/>
            <person name="William W."/>
        </authorList>
    </citation>
    <scope>NUCLEOTIDE SEQUENCE [LARGE SCALE GENOMIC DNA]</scope>
    <source>
        <strain evidence="13 14">29B2s-10</strain>
    </source>
</reference>
<comment type="similarity">
    <text evidence="3">Belongs to the REXO1/REXO3 family.</text>
</comment>
<evidence type="ECO:0000256" key="2">
    <source>
        <dbReference type="ARBA" id="ARBA00004496"/>
    </source>
</evidence>
<evidence type="ECO:0000256" key="3">
    <source>
        <dbReference type="ARBA" id="ARBA00006357"/>
    </source>
</evidence>
<dbReference type="InterPro" id="IPR034922">
    <property type="entry name" value="REX1-like_exo"/>
</dbReference>
<evidence type="ECO:0000256" key="6">
    <source>
        <dbReference type="ARBA" id="ARBA00022722"/>
    </source>
</evidence>
<keyword evidence="5" id="KW-0698">rRNA processing</keyword>
<keyword evidence="8 13" id="KW-0269">Exonuclease</keyword>
<comment type="subcellular location">
    <subcellularLocation>
        <location evidence="2">Cytoplasm</location>
    </subcellularLocation>
    <subcellularLocation>
        <location evidence="1">Nucleus</location>
    </subcellularLocation>
</comment>
<dbReference type="CDD" id="cd06145">
    <property type="entry name" value="REX1_like"/>
    <property type="match status" value="1"/>
</dbReference>
<evidence type="ECO:0000256" key="7">
    <source>
        <dbReference type="ARBA" id="ARBA00022801"/>
    </source>
</evidence>
<sequence length="507" mass="57509">MFKLGDGYFSQIKCPNVSGNSQCNIINCIFKHDNSKKRSLDESVEVSSNKRSDNTTKTSEVKDITILLPKAVSHISVSRSERTQITRKIADHFRKESKTPNKDAIDKEYELCCSSKSIEEYNTNVANYIKSISAPELKDPRFILPKEMKSGAPAMIQVRKKFIQSIVDVYKQVTPELKTPILRAIKDEYGIATKTTGNTYGPTIKRFVYDLKRNGGTIKTEPLNATKDLSDSELLSRLEKIVISKDVLTKFGYIMDTPETIKPEQNRTCRRCNISFKLKDQMIPTKCIYHSGRNKKKDKHVRAWTCCGGIVGDCDECSTCEHHVFYWSNAEEMHSAIPFTHTNTLTVNKNAFKALGIDCEMGFTTLGFELLRTTVVDFLSGEEVLDILVRPKGTIIDLNTKWSGVAEIKEEAVSFEDHLMMLNEVMDKNTILIGHGLENDMNAMRIIHDRIVDTAILYPKHQTSPQMRFSLKHLCFTYLGRTIQEGEHDSGEDSLGAIDVVKYFLKK</sequence>
<evidence type="ECO:0000256" key="5">
    <source>
        <dbReference type="ARBA" id="ARBA00022552"/>
    </source>
</evidence>
<dbReference type="SUPFAM" id="SSF53098">
    <property type="entry name" value="Ribonuclease H-like"/>
    <property type="match status" value="1"/>
</dbReference>
<dbReference type="InterPro" id="IPR012337">
    <property type="entry name" value="RNaseH-like_sf"/>
</dbReference>
<dbReference type="GO" id="GO:0004527">
    <property type="term" value="F:exonuclease activity"/>
    <property type="evidence" value="ECO:0007669"/>
    <property type="project" value="UniProtKB-KW"/>
</dbReference>
<dbReference type="PANTHER" id="PTHR12801">
    <property type="entry name" value="RNA EXONUCLEASE REXO1 / RECO3 FAMILY MEMBER-RELATED"/>
    <property type="match status" value="1"/>
</dbReference>
<protein>
    <recommendedName>
        <fullName evidence="11">RNA exonuclease 3</fullName>
    </recommendedName>
</protein>
<accession>A0ABP0E8X0</accession>
<name>A0ABP0E8X0_9ASCO</name>
<dbReference type="PANTHER" id="PTHR12801:SF118">
    <property type="entry name" value="RNA EXONUCLEASE 3"/>
    <property type="match status" value="1"/>
</dbReference>
<feature type="domain" description="Exonuclease" evidence="12">
    <location>
        <begin position="353"/>
        <end position="507"/>
    </location>
</feature>
<dbReference type="InterPro" id="IPR047021">
    <property type="entry name" value="REXO1/3/4-like"/>
</dbReference>
<dbReference type="Gene3D" id="3.30.420.10">
    <property type="entry name" value="Ribonuclease H-like superfamily/Ribonuclease H"/>
    <property type="match status" value="1"/>
</dbReference>
<dbReference type="EMBL" id="OZ004255">
    <property type="protein sequence ID" value="CAK7899969.1"/>
    <property type="molecule type" value="Genomic_DNA"/>
</dbReference>
<keyword evidence="14" id="KW-1185">Reference proteome</keyword>
<dbReference type="InterPro" id="IPR013520">
    <property type="entry name" value="Ribonucl_H"/>
</dbReference>